<feature type="compositionally biased region" description="Basic and acidic residues" evidence="2">
    <location>
        <begin position="148"/>
        <end position="165"/>
    </location>
</feature>
<dbReference type="GO" id="GO:0006397">
    <property type="term" value="P:mRNA processing"/>
    <property type="evidence" value="ECO:0007669"/>
    <property type="project" value="UniProtKB-KW"/>
</dbReference>
<feature type="compositionally biased region" description="Basic and acidic residues" evidence="2">
    <location>
        <begin position="407"/>
        <end position="434"/>
    </location>
</feature>
<proteinExistence type="predicted"/>
<protein>
    <recommendedName>
        <fullName evidence="3">PWI domain-containing protein</fullName>
    </recommendedName>
</protein>
<dbReference type="PANTHER" id="PTHR23148:SF0">
    <property type="entry name" value="SERINE_ARGININE REPETITIVE MATRIX PROTEIN 1"/>
    <property type="match status" value="1"/>
</dbReference>
<feature type="compositionally biased region" description="Basic residues" evidence="2">
    <location>
        <begin position="252"/>
        <end position="322"/>
    </location>
</feature>
<dbReference type="Proteomes" id="UP000325577">
    <property type="component" value="Linkage Group LG11"/>
</dbReference>
<dbReference type="SMART" id="SM00311">
    <property type="entry name" value="PWI"/>
    <property type="match status" value="1"/>
</dbReference>
<evidence type="ECO:0000256" key="2">
    <source>
        <dbReference type="SAM" id="MobiDB-lite"/>
    </source>
</evidence>
<dbReference type="SUPFAM" id="SSF101233">
    <property type="entry name" value="PWI domain"/>
    <property type="match status" value="1"/>
</dbReference>
<feature type="compositionally biased region" description="Basic and acidic residues" evidence="2">
    <location>
        <begin position="535"/>
        <end position="593"/>
    </location>
</feature>
<evidence type="ECO:0000256" key="1">
    <source>
        <dbReference type="ARBA" id="ARBA00022664"/>
    </source>
</evidence>
<feature type="compositionally biased region" description="Basic and acidic residues" evidence="2">
    <location>
        <begin position="650"/>
        <end position="660"/>
    </location>
</feature>
<dbReference type="GO" id="GO:0005681">
    <property type="term" value="C:spliceosomal complex"/>
    <property type="evidence" value="ECO:0007669"/>
    <property type="project" value="TreeGrafter"/>
</dbReference>
<evidence type="ECO:0000313" key="4">
    <source>
        <dbReference type="EMBL" id="KAA8543831.1"/>
    </source>
</evidence>
<dbReference type="PANTHER" id="PTHR23148">
    <property type="entry name" value="SERINE/ARGININE REGULATED NUCLEAR MATRIX PROTEIN"/>
    <property type="match status" value="1"/>
</dbReference>
<dbReference type="OrthoDB" id="1752366at2759"/>
<feature type="compositionally biased region" description="Basic and acidic residues" evidence="2">
    <location>
        <begin position="737"/>
        <end position="769"/>
    </location>
</feature>
<dbReference type="GO" id="GO:0048024">
    <property type="term" value="P:regulation of mRNA splicing, via spliceosome"/>
    <property type="evidence" value="ECO:0007669"/>
    <property type="project" value="TreeGrafter"/>
</dbReference>
<accession>A0A5J5BRM3</accession>
<evidence type="ECO:0000259" key="3">
    <source>
        <dbReference type="PROSITE" id="PS51025"/>
    </source>
</evidence>
<dbReference type="Gene3D" id="1.20.1390.10">
    <property type="entry name" value="PWI domain"/>
    <property type="match status" value="1"/>
</dbReference>
<feature type="compositionally biased region" description="Basic and acidic residues" evidence="2">
    <location>
        <begin position="510"/>
        <end position="521"/>
    </location>
</feature>
<name>A0A5J5BRM3_9ASTE</name>
<feature type="compositionally biased region" description="Basic residues" evidence="2">
    <location>
        <begin position="704"/>
        <end position="717"/>
    </location>
</feature>
<dbReference type="Pfam" id="PF01480">
    <property type="entry name" value="PWI"/>
    <property type="match status" value="1"/>
</dbReference>
<sequence length="792" mass="92007">MDVMRPWIASRVTELLGFEDEVLINFIYGLLDGKEVNGKEVQISLTGFMEKNTGKFMKELWTLLLSAQKNASGVPQPLLDAKEEETRKKKAETDRIANEIQKKREKEGRELEQEKSKKMDGEREISRANNAGLEQTSKHRPRASSVRPLDETEANERNGRRERSRVSRSLRSADRPPSSPRGTPSRSISKSFSNSRSYSDERHKSRSVSGSPRPRGRSISSEKVHRSSLLRRSATPHRKHSPRQALSPPRRISSRSGRRSTSRSRHRSPSPVRRRLRSPFRRRSRSPMRRRSRSPVRRRSPMQRRSRSPMRHWSRSPMRRRSSSPMWQSLSPRRRSSPPVRNRPVAPVQRQSPSPIRRPYRRSPSTPWRRTPPPQEWRSPSPIRRVSPAPVRRKSPKHQRRSPMQSPRERIRTHEKFSPVRHAPPRENVEHSVEIGKGADSVSPSLLESPPRVRRKSPSEDRRLYSSYESPVKQTMGKMVRGSSLSPSRKSKEHKPCHDSLETGGEEEDPHYGRELRDQKSKLSGKRSMHSSTGGERKDSLEKVHYKDENSRERLASHRSSEVRSRPGSMDLRKKDQDIQSERTSGRVLHPEVPDQQQSSAIYQADGKNLSHLNDVKGSDGHHKSVTLSNSKRKVDQNARSGSLDAGSEESDKHRTEVNEKRKHKRFERKELASDDDYSYDSQIEERKGAKRRRKEEKRIKKEERRRRHKERRRRREERRAERLKVKSIDTATPPSDFEKNHDGYASDGDYIAKRESRAIDTEETRSEQKKLEIELREKALESLRAKKGVDN</sequence>
<feature type="compositionally biased region" description="Basic and acidic residues" evidence="2">
    <location>
        <begin position="718"/>
        <end position="728"/>
    </location>
</feature>
<keyword evidence="5" id="KW-1185">Reference proteome</keyword>
<gene>
    <name evidence="4" type="ORF">F0562_021992</name>
</gene>
<feature type="compositionally biased region" description="Basic and acidic residues" evidence="2">
    <location>
        <begin position="80"/>
        <end position="126"/>
    </location>
</feature>
<reference evidence="4 5" key="1">
    <citation type="submission" date="2019-09" db="EMBL/GenBank/DDBJ databases">
        <title>A chromosome-level genome assembly of the Chinese tupelo Nyssa sinensis.</title>
        <authorList>
            <person name="Yang X."/>
            <person name="Kang M."/>
            <person name="Yang Y."/>
            <person name="Xiong H."/>
            <person name="Wang M."/>
            <person name="Zhang Z."/>
            <person name="Wang Z."/>
            <person name="Wu H."/>
            <person name="Ma T."/>
            <person name="Liu J."/>
            <person name="Xi Z."/>
        </authorList>
    </citation>
    <scope>NUCLEOTIDE SEQUENCE [LARGE SCALE GENOMIC DNA]</scope>
    <source>
        <strain evidence="4">J267</strain>
        <tissue evidence="4">Leaf</tissue>
    </source>
</reference>
<feature type="compositionally biased region" description="Basic residues" evidence="2">
    <location>
        <begin position="226"/>
        <end position="242"/>
    </location>
</feature>
<feature type="compositionally biased region" description="Basic and acidic residues" evidence="2">
    <location>
        <begin position="614"/>
        <end position="623"/>
    </location>
</feature>
<feature type="compositionally biased region" description="Low complexity" evidence="2">
    <location>
        <begin position="323"/>
        <end position="369"/>
    </location>
</feature>
<dbReference type="PROSITE" id="PS51025">
    <property type="entry name" value="PWI"/>
    <property type="match status" value="1"/>
</dbReference>
<dbReference type="AlphaFoldDB" id="A0A5J5BRM3"/>
<dbReference type="InterPro" id="IPR002483">
    <property type="entry name" value="PWI_dom"/>
</dbReference>
<feature type="compositionally biased region" description="Low complexity" evidence="2">
    <location>
        <begin position="207"/>
        <end position="219"/>
    </location>
</feature>
<feature type="compositionally biased region" description="Basic residues" evidence="2">
    <location>
        <begin position="391"/>
        <end position="401"/>
    </location>
</feature>
<evidence type="ECO:0000313" key="5">
    <source>
        <dbReference type="Proteomes" id="UP000325577"/>
    </source>
</evidence>
<dbReference type="GO" id="GO:0003723">
    <property type="term" value="F:RNA binding"/>
    <property type="evidence" value="ECO:0007669"/>
    <property type="project" value="TreeGrafter"/>
</dbReference>
<feature type="domain" description="PWI" evidence="3">
    <location>
        <begin position="1"/>
        <end position="81"/>
    </location>
</feature>
<dbReference type="InterPro" id="IPR052225">
    <property type="entry name" value="Ser/Arg_repetitive_matrix"/>
</dbReference>
<dbReference type="EMBL" id="CM018034">
    <property type="protein sequence ID" value="KAA8543831.1"/>
    <property type="molecule type" value="Genomic_DNA"/>
</dbReference>
<feature type="region of interest" description="Disordered" evidence="2">
    <location>
        <begin position="72"/>
        <end position="769"/>
    </location>
</feature>
<feature type="compositionally biased region" description="Low complexity" evidence="2">
    <location>
        <begin position="180"/>
        <end position="197"/>
    </location>
</feature>
<organism evidence="4 5">
    <name type="scientific">Nyssa sinensis</name>
    <dbReference type="NCBI Taxonomy" id="561372"/>
    <lineage>
        <taxon>Eukaryota</taxon>
        <taxon>Viridiplantae</taxon>
        <taxon>Streptophyta</taxon>
        <taxon>Embryophyta</taxon>
        <taxon>Tracheophyta</taxon>
        <taxon>Spermatophyta</taxon>
        <taxon>Magnoliopsida</taxon>
        <taxon>eudicotyledons</taxon>
        <taxon>Gunneridae</taxon>
        <taxon>Pentapetalae</taxon>
        <taxon>asterids</taxon>
        <taxon>Cornales</taxon>
        <taxon>Nyssaceae</taxon>
        <taxon>Nyssa</taxon>
    </lineage>
</organism>
<dbReference type="InterPro" id="IPR036483">
    <property type="entry name" value="PWI_dom_sf"/>
</dbReference>
<keyword evidence="1" id="KW-0507">mRNA processing</keyword>